<gene>
    <name evidence="1" type="ORF">BIY23_02935</name>
</gene>
<name>A0A1E7QJI7_WOLPI</name>
<comment type="caution">
    <text evidence="1">The sequence shown here is derived from an EMBL/GenBank/DDBJ whole genome shotgun (WGS) entry which is preliminary data.</text>
</comment>
<evidence type="ECO:0000313" key="2">
    <source>
        <dbReference type="Proteomes" id="UP000175679"/>
    </source>
</evidence>
<reference evidence="1 2" key="1">
    <citation type="submission" date="2016-09" db="EMBL/GenBank/DDBJ databases">
        <title>Genomic evidence for plant-parasitic nematodes as the earliest Wolbachia hosts.</title>
        <authorList>
            <person name="Brown A.M."/>
            <person name="Wasala S.K."/>
            <person name="Howe D.K."/>
            <person name="Peetz A.B."/>
            <person name="Zasada I.A."/>
            <person name="Denver D.R."/>
        </authorList>
    </citation>
    <scope>NUCLEOTIDE SEQUENCE [LARGE SCALE GENOMIC DNA]</scope>
    <source>
        <strain evidence="2">wPpe</strain>
    </source>
</reference>
<sequence>MLCCLIILAILGYKKYDQYNTVKMLSTRDRAVNNSIISNIKHVYEQDEREMSTNVASNELLTAGTELHATTLAAAIDQVTRRGDSMKL</sequence>
<dbReference type="RefSeq" id="WP_070065113.1">
    <property type="nucleotide sequence ID" value="NZ_MJMG01000007.1"/>
</dbReference>
<proteinExistence type="predicted"/>
<dbReference type="Proteomes" id="UP000175679">
    <property type="component" value="Unassembled WGS sequence"/>
</dbReference>
<organism evidence="1 2">
    <name type="scientific">Wolbachia pipientis</name>
    <dbReference type="NCBI Taxonomy" id="955"/>
    <lineage>
        <taxon>Bacteria</taxon>
        <taxon>Pseudomonadati</taxon>
        <taxon>Pseudomonadota</taxon>
        <taxon>Alphaproteobacteria</taxon>
        <taxon>Rickettsiales</taxon>
        <taxon>Anaplasmataceae</taxon>
        <taxon>Wolbachieae</taxon>
        <taxon>Wolbachia</taxon>
    </lineage>
</organism>
<keyword evidence="2" id="KW-1185">Reference proteome</keyword>
<protein>
    <submittedName>
        <fullName evidence="1">Uncharacterized protein</fullName>
    </submittedName>
</protein>
<dbReference type="AlphaFoldDB" id="A0A1E7QJI7"/>
<accession>A0A1E7QJI7</accession>
<evidence type="ECO:0000313" key="1">
    <source>
        <dbReference type="EMBL" id="OEY86633.1"/>
    </source>
</evidence>
<dbReference type="EMBL" id="MJMG01000007">
    <property type="protein sequence ID" value="OEY86633.1"/>
    <property type="molecule type" value="Genomic_DNA"/>
</dbReference>